<proteinExistence type="inferred from homology"/>
<keyword evidence="9 15" id="KW-0479">Metal-binding</keyword>
<evidence type="ECO:0000256" key="8">
    <source>
        <dbReference type="ARBA" id="ARBA00022670"/>
    </source>
</evidence>
<comment type="subcellular location">
    <subcellularLocation>
        <location evidence="2">Cytoplasm</location>
    </subcellularLocation>
</comment>
<evidence type="ECO:0000256" key="10">
    <source>
        <dbReference type="ARBA" id="ARBA00022801"/>
    </source>
</evidence>
<dbReference type="PANTHER" id="PTHR23422">
    <property type="entry name" value="DIPEPTIDYL PEPTIDASE III-RELATED"/>
    <property type="match status" value="1"/>
</dbReference>
<keyword evidence="7 15" id="KW-0963">Cytoplasm</keyword>
<keyword evidence="10 15" id="KW-0378">Hydrolase</keyword>
<dbReference type="PIRSF" id="PIRSF007828">
    <property type="entry name" value="Dipeptidyl-peptidase_III"/>
    <property type="match status" value="1"/>
</dbReference>
<evidence type="ECO:0000256" key="16">
    <source>
        <dbReference type="PIRSR" id="PIRSR007828-1"/>
    </source>
</evidence>
<feature type="binding site" evidence="17">
    <location>
        <position position="485"/>
    </location>
    <ligand>
        <name>Zn(2+)</name>
        <dbReference type="ChEBI" id="CHEBI:29105"/>
        <note>catalytic</note>
    </ligand>
</feature>
<dbReference type="InterPro" id="IPR039461">
    <property type="entry name" value="Peptidase_M49"/>
</dbReference>
<evidence type="ECO:0000256" key="1">
    <source>
        <dbReference type="ARBA" id="ARBA00001336"/>
    </source>
</evidence>
<feature type="active site" evidence="16">
    <location>
        <position position="429"/>
    </location>
</feature>
<evidence type="ECO:0000313" key="18">
    <source>
        <dbReference type="EMBL" id="CAG9333102.1"/>
    </source>
</evidence>
<keyword evidence="19" id="KW-1185">Reference proteome</keyword>
<sequence length="690" mass="78936">MASRFIHIESPVQLLDCLKAWNKLTLKEKFYAHYYSKACWEGSKICYFQKSYESPGIFLLLQEIFSVPNISQKYEEAGFTELDIKQFKAYAAGIYTNCGNYLSFGDTKIVPEISQEKLDALVSSVNSDRVAYIWNLIKNVVYDYSPSRRQLGFPDKGGVTSYYSSNITSQDAELAKNFLQSVNLVDLHFNSRLWKVGDQYEIRVASKSQHWFENLGEYTYESKRFKIVNGDFSVFLARVVDNLADTLPYCANVTQEKMISEYIKHFNTGNIVDHKNAQREWIKDKGPVVETNIGFIETYVDPLQIRAEFEGFVSFVDKETSEKFHNLVNNADSIIAKLPWSNVFEKEKFQAPDFTSLEVLAFATSGVPIGINLPNYDEIITNEGFKNVNLGNAYPKPKAKNLQFLTPEDVQLIIDCYFNSETIAVATHELLGHGTGKFLIKGKDNTFNFDTNAINPATGAVIDSFYSHEESWKSKFGEISSAYEECRAETVAVYLSCFPEVYQIFGVEDFIRHRNMTWLYMAYQGVKGLLYCPESNKWGQAHCCARYMIFRVMLEAGDDFLKVEFTDDGLFLVKMDYNKIESVGMAAISRFLTKLHCFKFSGDVVRGKEVFDKYSAIDELANRLRQIIVANQKPRALDVQCNVNLEGNEPVLVGYEESFDGIIDSFKERFPVYDEEMFACWDSEFSSNKS</sequence>
<dbReference type="PANTHER" id="PTHR23422:SF11">
    <property type="entry name" value="DIPEPTIDYL PEPTIDASE 3"/>
    <property type="match status" value="1"/>
</dbReference>
<keyword evidence="12 15" id="KW-0482">Metalloprotease</keyword>
<dbReference type="GO" id="GO:0046872">
    <property type="term" value="F:metal ion binding"/>
    <property type="evidence" value="ECO:0007669"/>
    <property type="project" value="UniProtKB-KW"/>
</dbReference>
<evidence type="ECO:0000256" key="6">
    <source>
        <dbReference type="ARBA" id="ARBA00022438"/>
    </source>
</evidence>
<evidence type="ECO:0000256" key="5">
    <source>
        <dbReference type="ARBA" id="ARBA00014713"/>
    </source>
</evidence>
<dbReference type="GO" id="GO:0006508">
    <property type="term" value="P:proteolysis"/>
    <property type="evidence" value="ECO:0007669"/>
    <property type="project" value="UniProtKB-KW"/>
</dbReference>
<feature type="binding site" evidence="17">
    <location>
        <position position="433"/>
    </location>
    <ligand>
        <name>Zn(2+)</name>
        <dbReference type="ChEBI" id="CHEBI:29105"/>
        <note>catalytic</note>
    </ligand>
</feature>
<evidence type="ECO:0000256" key="9">
    <source>
        <dbReference type="ARBA" id="ARBA00022723"/>
    </source>
</evidence>
<comment type="similarity">
    <text evidence="3 15">Belongs to the peptidase M49 family.</text>
</comment>
<organism evidence="18 19">
    <name type="scientific">Blepharisma stoltei</name>
    <dbReference type="NCBI Taxonomy" id="1481888"/>
    <lineage>
        <taxon>Eukaryota</taxon>
        <taxon>Sar</taxon>
        <taxon>Alveolata</taxon>
        <taxon>Ciliophora</taxon>
        <taxon>Postciliodesmatophora</taxon>
        <taxon>Heterotrichea</taxon>
        <taxon>Heterotrichida</taxon>
        <taxon>Blepharismidae</taxon>
        <taxon>Blepharisma</taxon>
    </lineage>
</organism>
<feature type="binding site" evidence="17">
    <location>
        <position position="428"/>
    </location>
    <ligand>
        <name>Zn(2+)</name>
        <dbReference type="ChEBI" id="CHEBI:29105"/>
        <note>catalytic</note>
    </ligand>
</feature>
<dbReference type="FunFam" id="3.30.540.30:FF:000002">
    <property type="entry name" value="Dipeptidyl peptidase 3"/>
    <property type="match status" value="1"/>
</dbReference>
<evidence type="ECO:0000256" key="13">
    <source>
        <dbReference type="ARBA" id="ARBA00031288"/>
    </source>
</evidence>
<evidence type="ECO:0000256" key="4">
    <source>
        <dbReference type="ARBA" id="ARBA00012063"/>
    </source>
</evidence>
<dbReference type="GO" id="GO:0008235">
    <property type="term" value="F:metalloexopeptidase activity"/>
    <property type="evidence" value="ECO:0007669"/>
    <property type="project" value="InterPro"/>
</dbReference>
<evidence type="ECO:0000256" key="12">
    <source>
        <dbReference type="ARBA" id="ARBA00023049"/>
    </source>
</evidence>
<dbReference type="FunFam" id="3.30.540.30:FF:000001">
    <property type="entry name" value="Dipeptidyl peptidase 3"/>
    <property type="match status" value="1"/>
</dbReference>
<evidence type="ECO:0000256" key="2">
    <source>
        <dbReference type="ARBA" id="ARBA00004496"/>
    </source>
</evidence>
<accession>A0AAU9K6P4</accession>
<name>A0AAU9K6P4_9CILI</name>
<evidence type="ECO:0000256" key="14">
    <source>
        <dbReference type="ARBA" id="ARBA00032119"/>
    </source>
</evidence>
<comment type="caution">
    <text evidence="18">The sequence shown here is derived from an EMBL/GenBank/DDBJ whole genome shotgun (WGS) entry which is preliminary data.</text>
</comment>
<evidence type="ECO:0000256" key="15">
    <source>
        <dbReference type="PIRNR" id="PIRNR007828"/>
    </source>
</evidence>
<keyword evidence="6 15" id="KW-0031">Aminopeptidase</keyword>
<evidence type="ECO:0000256" key="17">
    <source>
        <dbReference type="PIRSR" id="PIRSR007828-2"/>
    </source>
</evidence>
<dbReference type="AlphaFoldDB" id="A0AAU9K6P4"/>
<comment type="catalytic activity">
    <reaction evidence="1 15">
        <text>Release of an N-terminal dipeptide from a peptide comprising four or more residues, with broad specificity. Also acts on dipeptidyl 2-naphthylamides.</text>
        <dbReference type="EC" id="3.4.14.4"/>
    </reaction>
</comment>
<protein>
    <recommendedName>
        <fullName evidence="5 15">Dipeptidyl peptidase 3</fullName>
        <ecNumber evidence="4 15">3.4.14.4</ecNumber>
    </recommendedName>
    <alternativeName>
        <fullName evidence="13 15">Dipeptidyl aminopeptidase III</fullName>
    </alternativeName>
    <alternativeName>
        <fullName evidence="14 15">Dipeptidyl peptidase III</fullName>
    </alternativeName>
</protein>
<dbReference type="Proteomes" id="UP001162131">
    <property type="component" value="Unassembled WGS sequence"/>
</dbReference>
<evidence type="ECO:0000256" key="7">
    <source>
        <dbReference type="ARBA" id="ARBA00022490"/>
    </source>
</evidence>
<reference evidence="18" key="1">
    <citation type="submission" date="2021-09" db="EMBL/GenBank/DDBJ databases">
        <authorList>
            <consortium name="AG Swart"/>
            <person name="Singh M."/>
            <person name="Singh A."/>
            <person name="Seah K."/>
            <person name="Emmerich C."/>
        </authorList>
    </citation>
    <scope>NUCLEOTIDE SEQUENCE</scope>
    <source>
        <strain evidence="18">ATCC30299</strain>
    </source>
</reference>
<dbReference type="Gene3D" id="3.30.540.30">
    <property type="match status" value="3"/>
</dbReference>
<dbReference type="Pfam" id="PF03571">
    <property type="entry name" value="Peptidase_M49"/>
    <property type="match status" value="1"/>
</dbReference>
<comment type="cofactor">
    <cofactor evidence="15 17">
        <name>Zn(2+)</name>
        <dbReference type="ChEBI" id="CHEBI:29105"/>
    </cofactor>
    <text evidence="15 17">Binds 1 zinc ion per subunit.</text>
</comment>
<dbReference type="GO" id="GO:0004177">
    <property type="term" value="F:aminopeptidase activity"/>
    <property type="evidence" value="ECO:0007669"/>
    <property type="project" value="UniProtKB-KW"/>
</dbReference>
<evidence type="ECO:0000313" key="19">
    <source>
        <dbReference type="Proteomes" id="UP001162131"/>
    </source>
</evidence>
<keyword evidence="8 15" id="KW-0645">Protease</keyword>
<dbReference type="GO" id="GO:0008239">
    <property type="term" value="F:dipeptidyl-peptidase activity"/>
    <property type="evidence" value="ECO:0007669"/>
    <property type="project" value="UniProtKB-UniRule"/>
</dbReference>
<dbReference type="EMBL" id="CAJZBQ010000056">
    <property type="protein sequence ID" value="CAG9333102.1"/>
    <property type="molecule type" value="Genomic_DNA"/>
</dbReference>
<dbReference type="InterPro" id="IPR005317">
    <property type="entry name" value="Dipeptidyl-peptase3"/>
</dbReference>
<evidence type="ECO:0000256" key="11">
    <source>
        <dbReference type="ARBA" id="ARBA00022833"/>
    </source>
</evidence>
<evidence type="ECO:0000256" key="3">
    <source>
        <dbReference type="ARBA" id="ARBA00010200"/>
    </source>
</evidence>
<keyword evidence="11 15" id="KW-0862">Zinc</keyword>
<gene>
    <name evidence="18" type="ORF">BSTOLATCC_MIC57922</name>
</gene>
<dbReference type="EC" id="3.4.14.4" evidence="4 15"/>
<dbReference type="GO" id="GO:0005737">
    <property type="term" value="C:cytoplasm"/>
    <property type="evidence" value="ECO:0007669"/>
    <property type="project" value="UniProtKB-SubCell"/>
</dbReference>